<comment type="function">
    <text evidence="7">Catalyzes the glycosylation of 4,4'-diaponeurosporenoate, i.e. the esterification of glucose at the C1'' position with the carboxyl group of 4,4'-diaponeurosporenic acid, to form glycosyl-4,4'-diaponeurosporenoate. This is a step in the biosynthesis of staphyloxanthin, an orange pigment present in most staphylococci strains.</text>
</comment>
<comment type="caution">
    <text evidence="13">The sequence shown here is derived from an EMBL/GenBank/DDBJ whole genome shotgun (WGS) entry which is preliminary data.</text>
</comment>
<proteinExistence type="inferred from homology"/>
<evidence type="ECO:0000256" key="3">
    <source>
        <dbReference type="ARBA" id="ARBA00022676"/>
    </source>
</evidence>
<evidence type="ECO:0000256" key="6">
    <source>
        <dbReference type="ARBA" id="ARBA00023136"/>
    </source>
</evidence>
<comment type="similarity">
    <text evidence="9">Belongs to the glycosyltransferase 2 family. CrtQ subfamily.</text>
</comment>
<protein>
    <recommendedName>
        <fullName evidence="10">4,4'-diaponeurosporenoate glycosyltransferase</fullName>
    </recommendedName>
</protein>
<evidence type="ECO:0000256" key="8">
    <source>
        <dbReference type="ARBA" id="ARBA00037904"/>
    </source>
</evidence>
<keyword evidence="3" id="KW-0328">Glycosyltransferase</keyword>
<keyword evidence="11" id="KW-0812">Transmembrane</keyword>
<evidence type="ECO:0000256" key="11">
    <source>
        <dbReference type="SAM" id="Phobius"/>
    </source>
</evidence>
<evidence type="ECO:0000313" key="14">
    <source>
        <dbReference type="Proteomes" id="UP000245938"/>
    </source>
</evidence>
<keyword evidence="11" id="KW-1133">Transmembrane helix</keyword>
<comment type="pathway">
    <text evidence="8">Carotenoid biosynthesis; staphyloxanthin biosynthesis; staphyloxanthin from farnesyl diphosphate: step 4/5.</text>
</comment>
<dbReference type="GO" id="GO:0005886">
    <property type="term" value="C:plasma membrane"/>
    <property type="evidence" value="ECO:0007669"/>
    <property type="project" value="UniProtKB-SubCell"/>
</dbReference>
<evidence type="ECO:0000256" key="2">
    <source>
        <dbReference type="ARBA" id="ARBA00022475"/>
    </source>
</evidence>
<dbReference type="InterPro" id="IPR029044">
    <property type="entry name" value="Nucleotide-diphossugar_trans"/>
</dbReference>
<dbReference type="PANTHER" id="PTHR43646">
    <property type="entry name" value="GLYCOSYLTRANSFERASE"/>
    <property type="match status" value="1"/>
</dbReference>
<feature type="transmembrane region" description="Helical" evidence="11">
    <location>
        <begin position="267"/>
        <end position="287"/>
    </location>
</feature>
<comment type="subcellular location">
    <subcellularLocation>
        <location evidence="1">Cell membrane</location>
    </subcellularLocation>
</comment>
<evidence type="ECO:0000259" key="12">
    <source>
        <dbReference type="Pfam" id="PF00535"/>
    </source>
</evidence>
<feature type="transmembrane region" description="Helical" evidence="11">
    <location>
        <begin position="325"/>
        <end position="348"/>
    </location>
</feature>
<evidence type="ECO:0000313" key="13">
    <source>
        <dbReference type="EMBL" id="PWI26118.1"/>
    </source>
</evidence>
<gene>
    <name evidence="13" type="ORF">DEX24_04110</name>
</gene>
<keyword evidence="4 13" id="KW-0808">Transferase</keyword>
<dbReference type="PANTHER" id="PTHR43646:SF2">
    <property type="entry name" value="GLYCOSYLTRANSFERASE 2-LIKE DOMAIN-CONTAINING PROTEIN"/>
    <property type="match status" value="1"/>
</dbReference>
<keyword evidence="14" id="KW-1185">Reference proteome</keyword>
<dbReference type="CDD" id="cd00761">
    <property type="entry name" value="Glyco_tranf_GTA_type"/>
    <property type="match status" value="1"/>
</dbReference>
<dbReference type="SUPFAM" id="SSF53448">
    <property type="entry name" value="Nucleotide-diphospho-sugar transferases"/>
    <property type="match status" value="1"/>
</dbReference>
<keyword evidence="2" id="KW-1003">Cell membrane</keyword>
<evidence type="ECO:0000256" key="9">
    <source>
        <dbReference type="ARBA" id="ARBA00038120"/>
    </source>
</evidence>
<evidence type="ECO:0000256" key="4">
    <source>
        <dbReference type="ARBA" id="ARBA00022679"/>
    </source>
</evidence>
<keyword evidence="5" id="KW-0125">Carotenoid biosynthesis</keyword>
<name>A0A2U3ANK6_9BACL</name>
<dbReference type="InterPro" id="IPR001173">
    <property type="entry name" value="Glyco_trans_2-like"/>
</dbReference>
<evidence type="ECO:0000256" key="1">
    <source>
        <dbReference type="ARBA" id="ARBA00004236"/>
    </source>
</evidence>
<dbReference type="GO" id="GO:0016757">
    <property type="term" value="F:glycosyltransferase activity"/>
    <property type="evidence" value="ECO:0007669"/>
    <property type="project" value="UniProtKB-KW"/>
</dbReference>
<evidence type="ECO:0000256" key="7">
    <source>
        <dbReference type="ARBA" id="ARBA00037281"/>
    </source>
</evidence>
<keyword evidence="6 11" id="KW-0472">Membrane</keyword>
<dbReference type="Pfam" id="PF00535">
    <property type="entry name" value="Glycos_transf_2"/>
    <property type="match status" value="1"/>
</dbReference>
<feature type="domain" description="Glycosyltransferase 2-like" evidence="12">
    <location>
        <begin position="36"/>
        <end position="170"/>
    </location>
</feature>
<dbReference type="OrthoDB" id="9806525at2"/>
<evidence type="ECO:0000256" key="5">
    <source>
        <dbReference type="ARBA" id="ARBA00022746"/>
    </source>
</evidence>
<dbReference type="Gene3D" id="3.90.550.10">
    <property type="entry name" value="Spore Coat Polysaccharide Biosynthesis Protein SpsA, Chain A"/>
    <property type="match status" value="1"/>
</dbReference>
<dbReference type="GO" id="GO:0016117">
    <property type="term" value="P:carotenoid biosynthetic process"/>
    <property type="evidence" value="ECO:0007669"/>
    <property type="project" value="UniProtKB-KW"/>
</dbReference>
<dbReference type="Proteomes" id="UP000245938">
    <property type="component" value="Unassembled WGS sequence"/>
</dbReference>
<sequence>MVIILVLYIFGTIWMCWNVTQMKKLTIVDTVKPFVSILIPLRNEESHIKNLIKNLQELDYTNIEFILYDDDSDDDTLNKAIHHTATDHRFQIIKGGLLPNGWKGKPHACHQLSSYAQGDIFLFLDADVLLKPQTVDAVIASMVVNKADAISCFPHFRNSSFLEYCLTPLLHFFIYMHLPIRLSNNQKLLTATAASGAFIAVTSTCYHAIGGHTSVKNNIVEDVTLFQNIKKNHFNALLLRGSDFVECKMYGSSSATWQGFLKNCFAAFHHSYLTAIAIIFVYTLYYLSPFALLIYGLFSGQWWTIIPYLCITIQRLISDYLSKNINLFSLLMPLSAALYIALLLTAMYKYTVNDKTSWKGRLL</sequence>
<evidence type="ECO:0000256" key="10">
    <source>
        <dbReference type="ARBA" id="ARBA00040345"/>
    </source>
</evidence>
<dbReference type="EMBL" id="QFVR01000004">
    <property type="protein sequence ID" value="PWI26118.1"/>
    <property type="molecule type" value="Genomic_DNA"/>
</dbReference>
<dbReference type="AlphaFoldDB" id="A0A2U3ANK6"/>
<feature type="transmembrane region" description="Helical" evidence="11">
    <location>
        <begin position="293"/>
        <end position="313"/>
    </location>
</feature>
<organism evidence="13 14">
    <name type="scientific">Kurthia sibirica</name>
    <dbReference type="NCBI Taxonomy" id="202750"/>
    <lineage>
        <taxon>Bacteria</taxon>
        <taxon>Bacillati</taxon>
        <taxon>Bacillota</taxon>
        <taxon>Bacilli</taxon>
        <taxon>Bacillales</taxon>
        <taxon>Caryophanaceae</taxon>
        <taxon>Kurthia</taxon>
    </lineage>
</organism>
<accession>A0A2U3ANK6</accession>
<reference evidence="13 14" key="1">
    <citation type="submission" date="2018-05" db="EMBL/GenBank/DDBJ databases">
        <title>Kurthia sibirica genome sequence.</title>
        <authorList>
            <person name="Maclea K.S."/>
            <person name="Goen A.E."/>
        </authorList>
    </citation>
    <scope>NUCLEOTIDE SEQUENCE [LARGE SCALE GENOMIC DNA]</scope>
    <source>
        <strain evidence="13 14">ATCC 49154</strain>
    </source>
</reference>